<evidence type="ECO:0000256" key="2">
    <source>
        <dbReference type="ARBA" id="ARBA00023125"/>
    </source>
</evidence>
<comment type="subcellular location">
    <subcellularLocation>
        <location evidence="1">Nucleus</location>
    </subcellularLocation>
</comment>
<dbReference type="CDD" id="cd22028">
    <property type="entry name" value="HMG-box_SoxA_SoxB_SoxG"/>
    <property type="match status" value="1"/>
</dbReference>
<feature type="region of interest" description="Disordered" evidence="5">
    <location>
        <begin position="391"/>
        <end position="416"/>
    </location>
</feature>
<feature type="domain" description="HMG box" evidence="6">
    <location>
        <begin position="77"/>
        <end position="145"/>
    </location>
</feature>
<dbReference type="SUPFAM" id="SSF47095">
    <property type="entry name" value="HMG-box"/>
    <property type="match status" value="1"/>
</dbReference>
<evidence type="ECO:0000256" key="5">
    <source>
        <dbReference type="SAM" id="MobiDB-lite"/>
    </source>
</evidence>
<dbReference type="GO" id="GO:0000978">
    <property type="term" value="F:RNA polymerase II cis-regulatory region sequence-specific DNA binding"/>
    <property type="evidence" value="ECO:0007669"/>
    <property type="project" value="TreeGrafter"/>
</dbReference>
<dbReference type="Gene3D" id="1.10.30.10">
    <property type="entry name" value="High mobility group box domain"/>
    <property type="match status" value="1"/>
</dbReference>
<dbReference type="InterPro" id="IPR009071">
    <property type="entry name" value="HMG_box_dom"/>
</dbReference>
<evidence type="ECO:0000256" key="3">
    <source>
        <dbReference type="ARBA" id="ARBA00023242"/>
    </source>
</evidence>
<evidence type="ECO:0000256" key="1">
    <source>
        <dbReference type="ARBA" id="ARBA00004123"/>
    </source>
</evidence>
<evidence type="ECO:0000256" key="4">
    <source>
        <dbReference type="PROSITE-ProRule" id="PRU00267"/>
    </source>
</evidence>
<dbReference type="AlphaFoldDB" id="A0A1P8KZZ2"/>
<organism evidence="7">
    <name type="scientific">Hydractinia echinata</name>
    <name type="common">Snail fur</name>
    <name type="synonym">Hermit crab hydroid</name>
    <dbReference type="NCBI Taxonomy" id="3283270"/>
    <lineage>
        <taxon>Eukaryota</taxon>
        <taxon>Metazoa</taxon>
        <taxon>Cnidaria</taxon>
        <taxon>Anthozoa</taxon>
        <taxon>Octocorallia</taxon>
        <taxon>Malacalcyonacea</taxon>
        <taxon>Cladiellidae</taxon>
        <taxon>Klyxum</taxon>
    </lineage>
</organism>
<dbReference type="PROSITE" id="PS50118">
    <property type="entry name" value="HMG_BOX_2"/>
    <property type="match status" value="1"/>
</dbReference>
<name>A0A1P8KZZ2_HYDEC</name>
<feature type="compositionally biased region" description="Polar residues" evidence="5">
    <location>
        <begin position="397"/>
        <end position="410"/>
    </location>
</feature>
<dbReference type="GO" id="GO:0005634">
    <property type="term" value="C:nucleus"/>
    <property type="evidence" value="ECO:0007669"/>
    <property type="project" value="UniProtKB-SubCell"/>
</dbReference>
<accession>A0A1P8KZZ2</accession>
<dbReference type="EMBL" id="KY273078">
    <property type="protein sequence ID" value="APW77279.1"/>
    <property type="molecule type" value="mRNA"/>
</dbReference>
<evidence type="ECO:0000259" key="6">
    <source>
        <dbReference type="PROSITE" id="PS50118"/>
    </source>
</evidence>
<dbReference type="InterPro" id="IPR036910">
    <property type="entry name" value="HMG_box_dom_sf"/>
</dbReference>
<feature type="compositionally biased region" description="Basic and acidic residues" evidence="5">
    <location>
        <begin position="64"/>
        <end position="76"/>
    </location>
</feature>
<reference evidence="7" key="1">
    <citation type="submission" date="2016-11" db="EMBL/GenBank/DDBJ databases">
        <title>An evolutionarily conserved SoxB-Hdac2 crosstalk regulates neurogenesis in a cnidarian.</title>
        <authorList>
            <person name="Flici H."/>
            <person name="Schnitzler C.E."/>
            <person name="Millane R.C."/>
            <person name="Govinden G."/>
            <person name="Houlihan A."/>
            <person name="Baxevanis A.D."/>
            <person name="Frank U."/>
        </authorList>
    </citation>
    <scope>NUCLEOTIDE SEQUENCE</scope>
</reference>
<dbReference type="PANTHER" id="PTHR10270:SF324">
    <property type="entry name" value="SOX DOMAIN-CONTAINING PROTEIN DICHAETE-RELATED"/>
    <property type="match status" value="1"/>
</dbReference>
<dbReference type="InterPro" id="IPR050140">
    <property type="entry name" value="SRY-related_HMG-box_TF-like"/>
</dbReference>
<dbReference type="GO" id="GO:0030182">
    <property type="term" value="P:neuron differentiation"/>
    <property type="evidence" value="ECO:0007669"/>
    <property type="project" value="TreeGrafter"/>
</dbReference>
<keyword evidence="3 4" id="KW-0539">Nucleus</keyword>
<dbReference type="SMART" id="SM00398">
    <property type="entry name" value="HMG"/>
    <property type="match status" value="1"/>
</dbReference>
<dbReference type="PANTHER" id="PTHR10270">
    <property type="entry name" value="SOX TRANSCRIPTION FACTOR"/>
    <property type="match status" value="1"/>
</dbReference>
<gene>
    <name evidence="7" type="primary">SoxB1</name>
</gene>
<keyword evidence="2 4" id="KW-0238">DNA-binding</keyword>
<dbReference type="FunFam" id="1.10.30.10:FF:000002">
    <property type="entry name" value="transcription factor Sox-2"/>
    <property type="match status" value="1"/>
</dbReference>
<feature type="region of interest" description="Disordered" evidence="5">
    <location>
        <begin position="56"/>
        <end position="76"/>
    </location>
</feature>
<protein>
    <submittedName>
        <fullName evidence="7">SoxB1</fullName>
    </submittedName>
</protein>
<dbReference type="GO" id="GO:0001228">
    <property type="term" value="F:DNA-binding transcription activator activity, RNA polymerase II-specific"/>
    <property type="evidence" value="ECO:0007669"/>
    <property type="project" value="TreeGrafter"/>
</dbReference>
<dbReference type="GO" id="GO:0000122">
    <property type="term" value="P:negative regulation of transcription by RNA polymerase II"/>
    <property type="evidence" value="ECO:0007669"/>
    <property type="project" value="TreeGrafter"/>
</dbReference>
<dbReference type="Pfam" id="PF00505">
    <property type="entry name" value="HMG_box"/>
    <property type="match status" value="1"/>
</dbReference>
<feature type="DNA-binding region" description="HMG box" evidence="4">
    <location>
        <begin position="77"/>
        <end position="145"/>
    </location>
</feature>
<sequence>MTTTAEVISQTATATINVNHIKPDNNYPTHHILPMTMSATSLSPTMQTSNISHLMSQEAQSYAHDSDPSKLDDPERVKRPMNSFMVWSREKRRKLAQENPKMHNSEISKRLGAEWKVLTDEEKAPFVYEAKRLRAEHMKSHPDYKYRPRRKTKSLSKKTENKIAMPTAVIGADGKQIFMSAQYPYAIASGINYPVPFNGYMSALVNGHEAYPAGATMYGIPPGTAIAVASLPQSTTSSSATSVTPVTAAQYSVVPGGTTYMYSPFSSFPYLNGATMSAYSAQAAAAAAYPHTVTVKHEAAVTTTATEKPAEAHTVETAKATSTTTTATALPSHYYPIGGMYPTAVAVDQNSNITAYDPKTQYASMALIGQAKRVEMQGTNPHPAVVITMPEHHSPSPARSMNTSVQQNSPVLAVSE</sequence>
<proteinExistence type="evidence at transcript level"/>
<evidence type="ECO:0000313" key="7">
    <source>
        <dbReference type="EMBL" id="APW77279.1"/>
    </source>
</evidence>